<reference evidence="2 3" key="1">
    <citation type="submission" date="2017-01" db="EMBL/GenBank/DDBJ databases">
        <title>Complete Genome Sequence of Vibrio vulnificus FORC_053.</title>
        <authorList>
            <consortium name="Food-borne Pathogen Omics Research Center"/>
            <person name="Chung H.Y."/>
            <person name="Na E.J."/>
            <person name="Song J.S."/>
            <person name="Kim H."/>
            <person name="Lee J.-H."/>
            <person name="Ryu S."/>
            <person name="Choi S.H."/>
        </authorList>
    </citation>
    <scope>NUCLEOTIDE SEQUENCE [LARGE SCALE GENOMIC DNA]</scope>
    <source>
        <strain evidence="2 3">FORC_053</strain>
    </source>
</reference>
<keyword evidence="1" id="KW-0472">Membrane</keyword>
<dbReference type="RefSeq" id="WP_072611834.1">
    <property type="nucleotide sequence ID" value="NZ_CP019290.1"/>
</dbReference>
<dbReference type="Proteomes" id="UP000263418">
    <property type="component" value="Chromosome 1"/>
</dbReference>
<protein>
    <submittedName>
        <fullName evidence="2">Uncharacterized protein</fullName>
    </submittedName>
</protein>
<keyword evidence="1" id="KW-0812">Transmembrane</keyword>
<evidence type="ECO:0000256" key="1">
    <source>
        <dbReference type="SAM" id="Phobius"/>
    </source>
</evidence>
<feature type="transmembrane region" description="Helical" evidence="1">
    <location>
        <begin position="90"/>
        <end position="111"/>
    </location>
</feature>
<gene>
    <name evidence="2" type="ORF">FORC53_1334</name>
</gene>
<accession>A0AAN1PMY3</accession>
<keyword evidence="1" id="KW-1133">Transmembrane helix</keyword>
<evidence type="ECO:0000313" key="2">
    <source>
        <dbReference type="EMBL" id="AXX59673.1"/>
    </source>
</evidence>
<dbReference type="EMBL" id="CP019290">
    <property type="protein sequence ID" value="AXX59673.1"/>
    <property type="molecule type" value="Genomic_DNA"/>
</dbReference>
<proteinExistence type="predicted"/>
<dbReference type="AlphaFoldDB" id="A0AAN1PMY3"/>
<organism evidence="2 3">
    <name type="scientific">Vibrio vulnificus</name>
    <dbReference type="NCBI Taxonomy" id="672"/>
    <lineage>
        <taxon>Bacteria</taxon>
        <taxon>Pseudomonadati</taxon>
        <taxon>Pseudomonadota</taxon>
        <taxon>Gammaproteobacteria</taxon>
        <taxon>Vibrionales</taxon>
        <taxon>Vibrionaceae</taxon>
        <taxon>Vibrio</taxon>
    </lineage>
</organism>
<name>A0AAN1PMY3_VIBVL</name>
<evidence type="ECO:0000313" key="3">
    <source>
        <dbReference type="Proteomes" id="UP000263418"/>
    </source>
</evidence>
<sequence length="125" mass="14396">MANSKDDKLGSGNSSLNHATQRLLGFDKARFDNLEQFNQKVERSLKDPSDNSYKQQLLKAYGELYNHHTSFTQEEQLIDRMERKAHIRNIFFRGVTTLVIGFSIMLVYWVAGCLGISMPLLRMPL</sequence>